<sequence>MEIIRSSGVYTLRLFSFSLSGLLSLVPDCLPCIFAFVYGDNCSMKDYSSLCLQSLVR</sequence>
<evidence type="ECO:0000313" key="2">
    <source>
        <dbReference type="EMBL" id="OJJ02800.1"/>
    </source>
</evidence>
<evidence type="ECO:0000313" key="3">
    <source>
        <dbReference type="Proteomes" id="UP000184073"/>
    </source>
</evidence>
<organism evidence="2 3">
    <name type="scientific">Aspergillus versicolor CBS 583.65</name>
    <dbReference type="NCBI Taxonomy" id="1036611"/>
    <lineage>
        <taxon>Eukaryota</taxon>
        <taxon>Fungi</taxon>
        <taxon>Dikarya</taxon>
        <taxon>Ascomycota</taxon>
        <taxon>Pezizomycotina</taxon>
        <taxon>Eurotiomycetes</taxon>
        <taxon>Eurotiomycetidae</taxon>
        <taxon>Eurotiales</taxon>
        <taxon>Aspergillaceae</taxon>
        <taxon>Aspergillus</taxon>
        <taxon>Aspergillus subgen. Nidulantes</taxon>
    </lineage>
</organism>
<proteinExistence type="predicted"/>
<dbReference type="AlphaFoldDB" id="A0A1L9PMP6"/>
<dbReference type="RefSeq" id="XP_040668562.1">
    <property type="nucleotide sequence ID" value="XM_040816029.1"/>
</dbReference>
<dbReference type="VEuPathDB" id="FungiDB:ASPVEDRAFT_696103"/>
<accession>A0A1L9PMP6</accession>
<dbReference type="Proteomes" id="UP000184073">
    <property type="component" value="Unassembled WGS sequence"/>
</dbReference>
<keyword evidence="1" id="KW-0812">Transmembrane</keyword>
<name>A0A1L9PMP6_ASPVE</name>
<feature type="transmembrane region" description="Helical" evidence="1">
    <location>
        <begin position="12"/>
        <end position="38"/>
    </location>
</feature>
<keyword evidence="3" id="KW-1185">Reference proteome</keyword>
<dbReference type="GeneID" id="63731540"/>
<reference evidence="3" key="1">
    <citation type="journal article" date="2017" name="Genome Biol.">
        <title>Comparative genomics reveals high biological diversity and specific adaptations in the industrially and medically important fungal genus Aspergillus.</title>
        <authorList>
            <person name="de Vries R.P."/>
            <person name="Riley R."/>
            <person name="Wiebenga A."/>
            <person name="Aguilar-Osorio G."/>
            <person name="Amillis S."/>
            <person name="Uchima C.A."/>
            <person name="Anderluh G."/>
            <person name="Asadollahi M."/>
            <person name="Askin M."/>
            <person name="Barry K."/>
            <person name="Battaglia E."/>
            <person name="Bayram O."/>
            <person name="Benocci T."/>
            <person name="Braus-Stromeyer S.A."/>
            <person name="Caldana C."/>
            <person name="Canovas D."/>
            <person name="Cerqueira G.C."/>
            <person name="Chen F."/>
            <person name="Chen W."/>
            <person name="Choi C."/>
            <person name="Clum A."/>
            <person name="Dos Santos R.A."/>
            <person name="Damasio A.R."/>
            <person name="Diallinas G."/>
            <person name="Emri T."/>
            <person name="Fekete E."/>
            <person name="Flipphi M."/>
            <person name="Freyberg S."/>
            <person name="Gallo A."/>
            <person name="Gournas C."/>
            <person name="Habgood R."/>
            <person name="Hainaut M."/>
            <person name="Harispe M.L."/>
            <person name="Henrissat B."/>
            <person name="Hilden K.S."/>
            <person name="Hope R."/>
            <person name="Hossain A."/>
            <person name="Karabika E."/>
            <person name="Karaffa L."/>
            <person name="Karanyi Z."/>
            <person name="Krasevec N."/>
            <person name="Kuo A."/>
            <person name="Kusch H."/>
            <person name="LaButti K."/>
            <person name="Lagendijk E.L."/>
            <person name="Lapidus A."/>
            <person name="Levasseur A."/>
            <person name="Lindquist E."/>
            <person name="Lipzen A."/>
            <person name="Logrieco A.F."/>
            <person name="MacCabe A."/>
            <person name="Maekelae M.R."/>
            <person name="Malavazi I."/>
            <person name="Melin P."/>
            <person name="Meyer V."/>
            <person name="Mielnichuk N."/>
            <person name="Miskei M."/>
            <person name="Molnar A.P."/>
            <person name="Mule G."/>
            <person name="Ngan C.Y."/>
            <person name="Orejas M."/>
            <person name="Orosz E."/>
            <person name="Ouedraogo J.P."/>
            <person name="Overkamp K.M."/>
            <person name="Park H.-S."/>
            <person name="Perrone G."/>
            <person name="Piumi F."/>
            <person name="Punt P.J."/>
            <person name="Ram A.F."/>
            <person name="Ramon A."/>
            <person name="Rauscher S."/>
            <person name="Record E."/>
            <person name="Riano-Pachon D.M."/>
            <person name="Robert V."/>
            <person name="Roehrig J."/>
            <person name="Ruller R."/>
            <person name="Salamov A."/>
            <person name="Salih N.S."/>
            <person name="Samson R.A."/>
            <person name="Sandor E."/>
            <person name="Sanguinetti M."/>
            <person name="Schuetze T."/>
            <person name="Sepcic K."/>
            <person name="Shelest E."/>
            <person name="Sherlock G."/>
            <person name="Sophianopoulou V."/>
            <person name="Squina F.M."/>
            <person name="Sun H."/>
            <person name="Susca A."/>
            <person name="Todd R.B."/>
            <person name="Tsang A."/>
            <person name="Unkles S.E."/>
            <person name="van de Wiele N."/>
            <person name="van Rossen-Uffink D."/>
            <person name="Oliveira J.V."/>
            <person name="Vesth T.C."/>
            <person name="Visser J."/>
            <person name="Yu J.-H."/>
            <person name="Zhou M."/>
            <person name="Andersen M.R."/>
            <person name="Archer D.B."/>
            <person name="Baker S.E."/>
            <person name="Benoit I."/>
            <person name="Brakhage A.A."/>
            <person name="Braus G.H."/>
            <person name="Fischer R."/>
            <person name="Frisvad J.C."/>
            <person name="Goldman G.H."/>
            <person name="Houbraken J."/>
            <person name="Oakley B."/>
            <person name="Pocsi I."/>
            <person name="Scazzocchio C."/>
            <person name="Seiboth B."/>
            <person name="vanKuyk P.A."/>
            <person name="Wortman J."/>
            <person name="Dyer P.S."/>
            <person name="Grigoriev I.V."/>
        </authorList>
    </citation>
    <scope>NUCLEOTIDE SEQUENCE [LARGE SCALE GENOMIC DNA]</scope>
    <source>
        <strain evidence="3">CBS 583.65</strain>
    </source>
</reference>
<evidence type="ECO:0000256" key="1">
    <source>
        <dbReference type="SAM" id="Phobius"/>
    </source>
</evidence>
<protein>
    <submittedName>
        <fullName evidence="2">Uncharacterized protein</fullName>
    </submittedName>
</protein>
<dbReference type="EMBL" id="KV878129">
    <property type="protein sequence ID" value="OJJ02800.1"/>
    <property type="molecule type" value="Genomic_DNA"/>
</dbReference>
<keyword evidence="1" id="KW-1133">Transmembrane helix</keyword>
<gene>
    <name evidence="2" type="ORF">ASPVEDRAFT_696103</name>
</gene>
<keyword evidence="1" id="KW-0472">Membrane</keyword>